<keyword evidence="2" id="KW-1185">Reference proteome</keyword>
<dbReference type="AlphaFoldDB" id="A0AAC9P0I6"/>
<dbReference type="RefSeq" id="WP_071924756.1">
    <property type="nucleotide sequence ID" value="NZ_CP018096.1"/>
</dbReference>
<dbReference type="InterPro" id="IPR011473">
    <property type="entry name" value="DUF1579"/>
</dbReference>
<evidence type="ECO:0008006" key="3">
    <source>
        <dbReference type="Google" id="ProtNLM"/>
    </source>
</evidence>
<protein>
    <recommendedName>
        <fullName evidence="3">DUF1579 domain-containing protein</fullName>
    </recommendedName>
</protein>
<accession>A0AAC9P0I6</accession>
<evidence type="ECO:0000313" key="1">
    <source>
        <dbReference type="EMBL" id="APF39577.1"/>
    </source>
</evidence>
<name>A0AAC9P0I6_9HYPH</name>
<dbReference type="KEGG" id="cdq:BOQ54_19060"/>
<evidence type="ECO:0000313" key="2">
    <source>
        <dbReference type="Proteomes" id="UP000182703"/>
    </source>
</evidence>
<dbReference type="Proteomes" id="UP000182703">
    <property type="component" value="Plasmid pTAD1"/>
</dbReference>
<dbReference type="EMBL" id="CP018096">
    <property type="protein sequence ID" value="APF39577.1"/>
    <property type="molecule type" value="Genomic_DNA"/>
</dbReference>
<dbReference type="Pfam" id="PF07617">
    <property type="entry name" value="DUF1579"/>
    <property type="match status" value="1"/>
</dbReference>
<keyword evidence="1" id="KW-0614">Plasmid</keyword>
<reference evidence="1 2" key="1">
    <citation type="submission" date="2016-11" db="EMBL/GenBank/DDBJ databases">
        <title>Complete genome sequence of the aerobically denitrifying bacterium Chelatococcus daeguensis TAD1.</title>
        <authorList>
            <person name="Yang Y."/>
            <person name="Huang S."/>
            <person name="Lin E."/>
        </authorList>
    </citation>
    <scope>NUCLEOTIDE SEQUENCE [LARGE SCALE GENOMIC DNA]</scope>
    <source>
        <strain evidence="1 2">TAD1</strain>
        <plasmid evidence="2">ptad1</plasmid>
    </source>
</reference>
<organism evidence="1 2">
    <name type="scientific">Chelatococcus daeguensis</name>
    <dbReference type="NCBI Taxonomy" id="444444"/>
    <lineage>
        <taxon>Bacteria</taxon>
        <taxon>Pseudomonadati</taxon>
        <taxon>Pseudomonadota</taxon>
        <taxon>Alphaproteobacteria</taxon>
        <taxon>Hyphomicrobiales</taxon>
        <taxon>Chelatococcaceae</taxon>
        <taxon>Chelatococcus</taxon>
    </lineage>
</organism>
<proteinExistence type="predicted"/>
<geneLocation type="plasmid" evidence="2">
    <name>ptad1</name>
</geneLocation>
<gene>
    <name evidence="1" type="ORF">BOQ54_19060</name>
</gene>
<sequence length="161" mass="18490">MTMQKAEPTQEHRWLEQLVGEWAVRNEVPAPGQEETAEWTETVRALDGIWFVSEGRGDMPGCGPVTTLLTLGYDPHKKRYVGTWIGSMMTHLWVYEGTLDETGKVLTLDCTGPDFERPGETARYQDIVTIIDRDNRRFTGRVQKPDGSWSDMMTAHYRRRV</sequence>